<keyword evidence="1" id="KW-0843">Virulence</keyword>
<evidence type="ECO:0000313" key="3">
    <source>
        <dbReference type="Proteomes" id="UP000297229"/>
    </source>
</evidence>
<dbReference type="PANTHER" id="PTHR24305:SF199">
    <property type="entry name" value="P450, PUTATIVE (EUROFUNG)-RELATED"/>
    <property type="match status" value="1"/>
</dbReference>
<dbReference type="InterPro" id="IPR036396">
    <property type="entry name" value="Cyt_P450_sf"/>
</dbReference>
<name>A0A4Z1J1E1_9HELO</name>
<dbReference type="GO" id="GO:0016705">
    <property type="term" value="F:oxidoreductase activity, acting on paired donors, with incorporation or reduction of molecular oxygen"/>
    <property type="evidence" value="ECO:0007669"/>
    <property type="project" value="InterPro"/>
</dbReference>
<sequence length="226" mass="26219">MRQVAMFAFTERALSKQELIIESYTTLLMEETFKQINASKEHEVGTMINVVDRFQWLTFDVIGGAHSEGVLQLLKLAYRIRRMQIDDYPTTLDKINRRIERKTALEAFMTPMLDDNNPSFQKMTLAEVESTTALLLIAGSETMTTKLSETINFLVQNPVELRRLEREIRVAMAYSEEYFHRHEQFSPRRFLSNDFRPTEFKKGSPNVLKLFGTETRSCLGKSLAMC</sequence>
<protein>
    <recommendedName>
        <fullName evidence="4">Cytochrome P450</fullName>
    </recommendedName>
</protein>
<dbReference type="PANTHER" id="PTHR24305">
    <property type="entry name" value="CYTOCHROME P450"/>
    <property type="match status" value="1"/>
</dbReference>
<dbReference type="SUPFAM" id="SSF48264">
    <property type="entry name" value="Cytochrome P450"/>
    <property type="match status" value="1"/>
</dbReference>
<dbReference type="Pfam" id="PF00067">
    <property type="entry name" value="p450"/>
    <property type="match status" value="1"/>
</dbReference>
<dbReference type="AlphaFoldDB" id="A0A4Z1J1E1"/>
<dbReference type="Proteomes" id="UP000297229">
    <property type="component" value="Unassembled WGS sequence"/>
</dbReference>
<evidence type="ECO:0000313" key="2">
    <source>
        <dbReference type="EMBL" id="TGO67451.1"/>
    </source>
</evidence>
<proteinExistence type="predicted"/>
<gene>
    <name evidence="2" type="ORF">BELL_0892g00020</name>
</gene>
<dbReference type="GO" id="GO:0020037">
    <property type="term" value="F:heme binding"/>
    <property type="evidence" value="ECO:0007669"/>
    <property type="project" value="InterPro"/>
</dbReference>
<accession>A0A4Z1J1E1</accession>
<organism evidence="2 3">
    <name type="scientific">Botrytis elliptica</name>
    <dbReference type="NCBI Taxonomy" id="278938"/>
    <lineage>
        <taxon>Eukaryota</taxon>
        <taxon>Fungi</taxon>
        <taxon>Dikarya</taxon>
        <taxon>Ascomycota</taxon>
        <taxon>Pezizomycotina</taxon>
        <taxon>Leotiomycetes</taxon>
        <taxon>Helotiales</taxon>
        <taxon>Sclerotiniaceae</taxon>
        <taxon>Botrytis</taxon>
    </lineage>
</organism>
<evidence type="ECO:0008006" key="4">
    <source>
        <dbReference type="Google" id="ProtNLM"/>
    </source>
</evidence>
<dbReference type="EMBL" id="PQXM01000890">
    <property type="protein sequence ID" value="TGO67451.1"/>
    <property type="molecule type" value="Genomic_DNA"/>
</dbReference>
<dbReference type="GO" id="GO:0004497">
    <property type="term" value="F:monooxygenase activity"/>
    <property type="evidence" value="ECO:0007669"/>
    <property type="project" value="InterPro"/>
</dbReference>
<dbReference type="Gene3D" id="1.10.630.10">
    <property type="entry name" value="Cytochrome P450"/>
    <property type="match status" value="2"/>
</dbReference>
<keyword evidence="3" id="KW-1185">Reference proteome</keyword>
<evidence type="ECO:0000256" key="1">
    <source>
        <dbReference type="ARBA" id="ARBA00023026"/>
    </source>
</evidence>
<comment type="caution">
    <text evidence="2">The sequence shown here is derived from an EMBL/GenBank/DDBJ whole genome shotgun (WGS) entry which is preliminary data.</text>
</comment>
<dbReference type="InterPro" id="IPR001128">
    <property type="entry name" value="Cyt_P450"/>
</dbReference>
<dbReference type="STRING" id="278938.A0A4Z1J1E1"/>
<dbReference type="InterPro" id="IPR050121">
    <property type="entry name" value="Cytochrome_P450_monoxygenase"/>
</dbReference>
<dbReference type="GO" id="GO:0005506">
    <property type="term" value="F:iron ion binding"/>
    <property type="evidence" value="ECO:0007669"/>
    <property type="project" value="InterPro"/>
</dbReference>
<reference evidence="2 3" key="1">
    <citation type="submission" date="2017-12" db="EMBL/GenBank/DDBJ databases">
        <title>Comparative genomics of Botrytis spp.</title>
        <authorList>
            <person name="Valero-Jimenez C.A."/>
            <person name="Tapia P."/>
            <person name="Veloso J."/>
            <person name="Silva-Moreno E."/>
            <person name="Staats M."/>
            <person name="Valdes J.H."/>
            <person name="Van Kan J.A.L."/>
        </authorList>
    </citation>
    <scope>NUCLEOTIDE SEQUENCE [LARGE SCALE GENOMIC DNA]</scope>
    <source>
        <strain evidence="2 3">Be9601</strain>
    </source>
</reference>